<proteinExistence type="predicted"/>
<keyword evidence="1" id="KW-1185">Reference proteome</keyword>
<reference evidence="2" key="1">
    <citation type="submission" date="2020-12" db="UniProtKB">
        <authorList>
            <consortium name="WormBaseParasite"/>
        </authorList>
    </citation>
    <scope>IDENTIFICATION</scope>
    <source>
        <strain evidence="2">MHco3</strain>
    </source>
</reference>
<dbReference type="WBParaSite" id="HCON_00091320-00001">
    <property type="protein sequence ID" value="HCON_00091320-00001"/>
    <property type="gene ID" value="HCON_00091320"/>
</dbReference>
<dbReference type="Proteomes" id="UP000025227">
    <property type="component" value="Unplaced"/>
</dbReference>
<sequence>GTSWYHTFKSYRHLGQYGVEGNGLPEPPNQTDLIKIERGLELEKTYFLSRETEEKRPMVGYAESEVV</sequence>
<name>A0A7I4YF73_HAECO</name>
<dbReference type="AlphaFoldDB" id="A0A7I4YF73"/>
<organism evidence="1 2">
    <name type="scientific">Haemonchus contortus</name>
    <name type="common">Barber pole worm</name>
    <dbReference type="NCBI Taxonomy" id="6289"/>
    <lineage>
        <taxon>Eukaryota</taxon>
        <taxon>Metazoa</taxon>
        <taxon>Ecdysozoa</taxon>
        <taxon>Nematoda</taxon>
        <taxon>Chromadorea</taxon>
        <taxon>Rhabditida</taxon>
        <taxon>Rhabditina</taxon>
        <taxon>Rhabditomorpha</taxon>
        <taxon>Strongyloidea</taxon>
        <taxon>Trichostrongylidae</taxon>
        <taxon>Haemonchus</taxon>
    </lineage>
</organism>
<evidence type="ECO:0000313" key="2">
    <source>
        <dbReference type="WBParaSite" id="HCON_00091320-00001"/>
    </source>
</evidence>
<evidence type="ECO:0000313" key="1">
    <source>
        <dbReference type="Proteomes" id="UP000025227"/>
    </source>
</evidence>
<protein>
    <submittedName>
        <fullName evidence="2">Transposase</fullName>
    </submittedName>
</protein>
<accession>A0A7I4YF73</accession>